<sequence length="103" mass="12084">MYCLQQVTPSYIELKNICKIKRVDVGGFRVEQSINGRLLGSAQINVPFILDPQEIVRFYTKHGRYQGKFFMDVDAFNNSTAVRTSMFNYTEPEEERAWFVYLD</sequence>
<dbReference type="WBParaSite" id="Csp11.Scaffold629.g15650.t1">
    <property type="protein sequence ID" value="Csp11.Scaffold629.g15650.t1"/>
    <property type="gene ID" value="Csp11.Scaffold629.g15650"/>
</dbReference>
<evidence type="ECO:0000313" key="2">
    <source>
        <dbReference type="Proteomes" id="UP000095282"/>
    </source>
</evidence>
<dbReference type="STRING" id="1561998.A0A1I7U7K0"/>
<organism evidence="2 3">
    <name type="scientific">Caenorhabditis tropicalis</name>
    <dbReference type="NCBI Taxonomy" id="1561998"/>
    <lineage>
        <taxon>Eukaryota</taxon>
        <taxon>Metazoa</taxon>
        <taxon>Ecdysozoa</taxon>
        <taxon>Nematoda</taxon>
        <taxon>Chromadorea</taxon>
        <taxon>Rhabditida</taxon>
        <taxon>Rhabditina</taxon>
        <taxon>Rhabditomorpha</taxon>
        <taxon>Rhabditoidea</taxon>
        <taxon>Rhabditidae</taxon>
        <taxon>Peloderinae</taxon>
        <taxon>Caenorhabditis</taxon>
    </lineage>
</organism>
<evidence type="ECO:0000259" key="1">
    <source>
        <dbReference type="PROSITE" id="PS51841"/>
    </source>
</evidence>
<evidence type="ECO:0000313" key="3">
    <source>
        <dbReference type="WBParaSite" id="Csp11.Scaffold629.g15650.t1"/>
    </source>
</evidence>
<dbReference type="Gene3D" id="2.60.40.1260">
    <property type="entry name" value="Lamin Tail domain"/>
    <property type="match status" value="1"/>
</dbReference>
<dbReference type="SUPFAM" id="SSF74853">
    <property type="entry name" value="Lamin A/C globular tail domain"/>
    <property type="match status" value="1"/>
</dbReference>
<dbReference type="eggNOG" id="ENOG502TJPH">
    <property type="taxonomic scope" value="Eukaryota"/>
</dbReference>
<protein>
    <submittedName>
        <fullName evidence="3">LTD domain-containing protein</fullName>
    </submittedName>
</protein>
<dbReference type="Proteomes" id="UP000095282">
    <property type="component" value="Unplaced"/>
</dbReference>
<feature type="domain" description="LTD" evidence="1">
    <location>
        <begin position="1"/>
        <end position="103"/>
    </location>
</feature>
<dbReference type="PROSITE" id="PS51841">
    <property type="entry name" value="LTD"/>
    <property type="match status" value="1"/>
</dbReference>
<keyword evidence="2" id="KW-1185">Reference proteome</keyword>
<dbReference type="InterPro" id="IPR001322">
    <property type="entry name" value="Lamin_tail_dom"/>
</dbReference>
<reference evidence="3" key="1">
    <citation type="submission" date="2016-11" db="UniProtKB">
        <authorList>
            <consortium name="WormBaseParasite"/>
        </authorList>
    </citation>
    <scope>IDENTIFICATION</scope>
</reference>
<accession>A0A1I7U7K0</accession>
<proteinExistence type="predicted"/>
<name>A0A1I7U7K0_9PELO</name>
<dbReference type="AlphaFoldDB" id="A0A1I7U7K0"/>
<dbReference type="InterPro" id="IPR036415">
    <property type="entry name" value="Lamin_tail_dom_sf"/>
</dbReference>